<feature type="signal peptide" evidence="5">
    <location>
        <begin position="1"/>
        <end position="16"/>
    </location>
</feature>
<organism evidence="7">
    <name type="scientific">Plutella xylostella</name>
    <name type="common">Diamondback moth</name>
    <name type="synonym">Plutella maculipennis</name>
    <dbReference type="NCBI Taxonomy" id="51655"/>
    <lineage>
        <taxon>Eukaryota</taxon>
        <taxon>Metazoa</taxon>
        <taxon>Ecdysozoa</taxon>
        <taxon>Arthropoda</taxon>
        <taxon>Hexapoda</taxon>
        <taxon>Insecta</taxon>
        <taxon>Pterygota</taxon>
        <taxon>Neoptera</taxon>
        <taxon>Endopterygota</taxon>
        <taxon>Lepidoptera</taxon>
        <taxon>Glossata</taxon>
        <taxon>Ditrysia</taxon>
        <taxon>Yponomeutoidea</taxon>
        <taxon>Plutellidae</taxon>
        <taxon>Plutella</taxon>
    </lineage>
</organism>
<evidence type="ECO:0000256" key="3">
    <source>
        <dbReference type="ARBA" id="ARBA00022900"/>
    </source>
</evidence>
<dbReference type="GO" id="GO:0004867">
    <property type="term" value="F:serine-type endopeptidase inhibitor activity"/>
    <property type="evidence" value="ECO:0007669"/>
    <property type="project" value="UniProtKB-KW"/>
</dbReference>
<dbReference type="InterPro" id="IPR000215">
    <property type="entry name" value="Serpin_fam"/>
</dbReference>
<protein>
    <submittedName>
        <fullName evidence="7">PxSerpin 2</fullName>
    </submittedName>
</protein>
<dbReference type="SMR" id="A0JCK2"/>
<dbReference type="InterPro" id="IPR042178">
    <property type="entry name" value="Serpin_sf_1"/>
</dbReference>
<dbReference type="SMART" id="SM00093">
    <property type="entry name" value="SERPIN"/>
    <property type="match status" value="1"/>
</dbReference>
<proteinExistence type="evidence at transcript level"/>
<dbReference type="PANTHER" id="PTHR11461:SF211">
    <property type="entry name" value="GH10112P-RELATED"/>
    <property type="match status" value="1"/>
</dbReference>
<gene>
    <name evidence="7" type="primary">pxSrp 2</name>
</gene>
<evidence type="ECO:0000313" key="7">
    <source>
        <dbReference type="EMBL" id="BAF36820.1"/>
    </source>
</evidence>
<dbReference type="Gene3D" id="2.30.39.10">
    <property type="entry name" value="Alpha-1-antitrypsin, domain 1"/>
    <property type="match status" value="1"/>
</dbReference>
<keyword evidence="5" id="KW-0732">Signal</keyword>
<accession>A0JCK2</accession>
<comment type="similarity">
    <text evidence="1 4">Belongs to the serpin family.</text>
</comment>
<sequence length="394" mass="43242">MATGYLVLLLVAACWAYPQDVPESALGKVIDRASMKVLKEAFTLETGKNVVSSPLGMLLLLSQYSAGLGDGALKQEITSLLSTKGYSELVSDYGKLSNTFSSLNPNFLSLKNKIYVAEGFTLDDEFSASSRGTYRSEIENLKFTEPSKAAAVINEWAEKETHGNIKNAVSPDALSPDVAVAMFNVITSRANGSTRSRRKETKEKDFHLSKDKTVKKSIMHVMKNFRYHDSELLGAQLAELPYQEEGFRMIVALPHEVDGLPSVVEKVAQNGLLGEASKLEYTRGGVCLELPKFNVDSDLDFEDILKKVGLSHLFTEPATKLVKNQSVVVSKAFQKAFIKVDEEGSTAGAFSGAIAVLTSLQIPEPVPIKFLVDRPFFYAILHKDIVLFTGTYIH</sequence>
<evidence type="ECO:0000256" key="5">
    <source>
        <dbReference type="SAM" id="SignalP"/>
    </source>
</evidence>
<reference evidence="7" key="1">
    <citation type="journal article" date="2008" name="J. Insect Physiol.">
        <title>Proteomic analysis of parasitized Plutella xylostella larvae plasma.</title>
        <authorList>
            <person name="Song K."/>
            <person name="Jung M."/>
            <person name="Eum J."/>
            <person name="Hwang I."/>
            <person name="Han S."/>
        </authorList>
    </citation>
    <scope>NUCLEOTIDE SEQUENCE</scope>
    <source>
        <tissue evidence="7">Whole body</tissue>
    </source>
</reference>
<keyword evidence="2" id="KW-0646">Protease inhibitor</keyword>
<feature type="domain" description="Serpin" evidence="6">
    <location>
        <begin position="35"/>
        <end position="394"/>
    </location>
</feature>
<dbReference type="AlphaFoldDB" id="A0JCK2"/>
<dbReference type="CDD" id="cd19579">
    <property type="entry name" value="serpin1K-like"/>
    <property type="match status" value="1"/>
</dbReference>
<keyword evidence="3" id="KW-0722">Serine protease inhibitor</keyword>
<dbReference type="PROSITE" id="PS00284">
    <property type="entry name" value="SERPIN"/>
    <property type="match status" value="1"/>
</dbReference>
<dbReference type="MEROPS" id="I04.077"/>
<dbReference type="SUPFAM" id="SSF56574">
    <property type="entry name" value="Serpins"/>
    <property type="match status" value="1"/>
</dbReference>
<name>A0JCK2_PLUXY</name>
<dbReference type="EMBL" id="AB282640">
    <property type="protein sequence ID" value="BAF36820.1"/>
    <property type="molecule type" value="mRNA"/>
</dbReference>
<dbReference type="InterPro" id="IPR042185">
    <property type="entry name" value="Serpin_sf_2"/>
</dbReference>
<dbReference type="InterPro" id="IPR023796">
    <property type="entry name" value="Serpin_dom"/>
</dbReference>
<evidence type="ECO:0000259" key="6">
    <source>
        <dbReference type="SMART" id="SM00093"/>
    </source>
</evidence>
<evidence type="ECO:0000256" key="1">
    <source>
        <dbReference type="ARBA" id="ARBA00009500"/>
    </source>
</evidence>
<evidence type="ECO:0000256" key="2">
    <source>
        <dbReference type="ARBA" id="ARBA00022690"/>
    </source>
</evidence>
<feature type="chain" id="PRO_5002624817" evidence="5">
    <location>
        <begin position="17"/>
        <end position="394"/>
    </location>
</feature>
<dbReference type="Gene3D" id="3.30.497.10">
    <property type="entry name" value="Antithrombin, subunit I, domain 2"/>
    <property type="match status" value="1"/>
</dbReference>
<dbReference type="PANTHER" id="PTHR11461">
    <property type="entry name" value="SERINE PROTEASE INHIBITOR, SERPIN"/>
    <property type="match status" value="1"/>
</dbReference>
<dbReference type="Pfam" id="PF00079">
    <property type="entry name" value="Serpin"/>
    <property type="match status" value="1"/>
</dbReference>
<dbReference type="InterPro" id="IPR023795">
    <property type="entry name" value="Serpin_CS"/>
</dbReference>
<dbReference type="GO" id="GO:0005615">
    <property type="term" value="C:extracellular space"/>
    <property type="evidence" value="ECO:0007669"/>
    <property type="project" value="InterPro"/>
</dbReference>
<dbReference type="InterPro" id="IPR036186">
    <property type="entry name" value="Serpin_sf"/>
</dbReference>
<evidence type="ECO:0000256" key="4">
    <source>
        <dbReference type="RuleBase" id="RU000411"/>
    </source>
</evidence>